<reference evidence="1" key="1">
    <citation type="submission" date="2018-06" db="EMBL/GenBank/DDBJ databases">
        <authorList>
            <person name="Zhirakovskaya E."/>
        </authorList>
    </citation>
    <scope>NUCLEOTIDE SEQUENCE</scope>
</reference>
<gene>
    <name evidence="1" type="ORF">MNBD_CHLOROFLEXI01-3941</name>
</gene>
<organism evidence="1">
    <name type="scientific">hydrothermal vent metagenome</name>
    <dbReference type="NCBI Taxonomy" id="652676"/>
    <lineage>
        <taxon>unclassified sequences</taxon>
        <taxon>metagenomes</taxon>
        <taxon>ecological metagenomes</taxon>
    </lineage>
</organism>
<accession>A0A3B0UPT7</accession>
<dbReference type="EMBL" id="UOEU01000038">
    <property type="protein sequence ID" value="VAW30253.1"/>
    <property type="molecule type" value="Genomic_DNA"/>
</dbReference>
<protein>
    <submittedName>
        <fullName evidence="1">Uncharacterized protein</fullName>
    </submittedName>
</protein>
<name>A0A3B0UPT7_9ZZZZ</name>
<proteinExistence type="predicted"/>
<evidence type="ECO:0000313" key="1">
    <source>
        <dbReference type="EMBL" id="VAW30253.1"/>
    </source>
</evidence>
<sequence length="337" mass="38569">MSTEPYVEFNPGDLIAAETMNEMQGLIRDDIGSQTQTAVENITTVPHAENSDKLEGQSLDDIRQEIIDQALGQIALQSGYMKLYKKLKVGEESVIVHDLKNCPLVDLYQLDYFLVVASEDGYIYPTWVNFYLYHSGEKSIRYRSEDSSDPPVSIEIESSSRPAYRLPFREMLMRYNVDYSDSSSMGEIETEFWDALFSDPNDPFDDNQYTHSPWFDRCCREERTVKSLKDKGDWDDLWIKVVPRKTINYAMVTEIQPSTDSSVSVLQRPPDVAPPDIKVAHFDWNTIGIKLLAELDVPPLDPEQTLPFETMGEAVADFEQAYPDYAQELKVMVLLRA</sequence>
<dbReference type="AlphaFoldDB" id="A0A3B0UPT7"/>